<evidence type="ECO:0000313" key="2">
    <source>
        <dbReference type="EMBL" id="EAU81767.2"/>
    </source>
</evidence>
<dbReference type="InParanoid" id="A8PAT0"/>
<dbReference type="EMBL" id="AACS02000002">
    <property type="protein sequence ID" value="EAU81767.2"/>
    <property type="molecule type" value="Genomic_DNA"/>
</dbReference>
<comment type="caution">
    <text evidence="2">The sequence shown here is derived from an EMBL/GenBank/DDBJ whole genome shotgun (WGS) entry which is preliminary data.</text>
</comment>
<dbReference type="KEGG" id="cci:CC1G_12857"/>
<dbReference type="AlphaFoldDB" id="A8PAT0"/>
<proteinExistence type="predicted"/>
<feature type="compositionally biased region" description="Polar residues" evidence="1">
    <location>
        <begin position="49"/>
        <end position="65"/>
    </location>
</feature>
<gene>
    <name evidence="2" type="ORF">CC1G_12857</name>
</gene>
<dbReference type="Proteomes" id="UP000001861">
    <property type="component" value="Unassembled WGS sequence"/>
</dbReference>
<dbReference type="HOGENOM" id="CLU_1023131_0_0_1"/>
<evidence type="ECO:0000256" key="1">
    <source>
        <dbReference type="SAM" id="MobiDB-lite"/>
    </source>
</evidence>
<keyword evidence="3" id="KW-1185">Reference proteome</keyword>
<dbReference type="GeneID" id="6016668"/>
<name>A8PAT0_COPC7</name>
<evidence type="ECO:0000313" key="3">
    <source>
        <dbReference type="Proteomes" id="UP000001861"/>
    </source>
</evidence>
<reference evidence="2 3" key="1">
    <citation type="journal article" date="2010" name="Proc. Natl. Acad. Sci. U.S.A.">
        <title>Insights into evolution of multicellular fungi from the assembled chromosomes of the mushroom Coprinopsis cinerea (Coprinus cinereus).</title>
        <authorList>
            <person name="Stajich J.E."/>
            <person name="Wilke S.K."/>
            <person name="Ahren D."/>
            <person name="Au C.H."/>
            <person name="Birren B.W."/>
            <person name="Borodovsky M."/>
            <person name="Burns C."/>
            <person name="Canback B."/>
            <person name="Casselton L.A."/>
            <person name="Cheng C.K."/>
            <person name="Deng J."/>
            <person name="Dietrich F.S."/>
            <person name="Fargo D.C."/>
            <person name="Farman M.L."/>
            <person name="Gathman A.C."/>
            <person name="Goldberg J."/>
            <person name="Guigo R."/>
            <person name="Hoegger P.J."/>
            <person name="Hooker J.B."/>
            <person name="Huggins A."/>
            <person name="James T.Y."/>
            <person name="Kamada T."/>
            <person name="Kilaru S."/>
            <person name="Kodira C."/>
            <person name="Kues U."/>
            <person name="Kupfer D."/>
            <person name="Kwan H.S."/>
            <person name="Lomsadze A."/>
            <person name="Li W."/>
            <person name="Lilly W.W."/>
            <person name="Ma L.J."/>
            <person name="Mackey A.J."/>
            <person name="Manning G."/>
            <person name="Martin F."/>
            <person name="Muraguchi H."/>
            <person name="Natvig D.O."/>
            <person name="Palmerini H."/>
            <person name="Ramesh M.A."/>
            <person name="Rehmeyer C.J."/>
            <person name="Roe B.A."/>
            <person name="Shenoy N."/>
            <person name="Stanke M."/>
            <person name="Ter-Hovhannisyan V."/>
            <person name="Tunlid A."/>
            <person name="Velagapudi R."/>
            <person name="Vision T.J."/>
            <person name="Zeng Q."/>
            <person name="Zolan M.E."/>
            <person name="Pukkila P.J."/>
        </authorList>
    </citation>
    <scope>NUCLEOTIDE SEQUENCE [LARGE SCALE GENOMIC DNA]</scope>
    <source>
        <strain evidence="3">Okayama-7 / 130 / ATCC MYA-4618 / FGSC 9003</strain>
    </source>
</reference>
<feature type="region of interest" description="Disordered" evidence="1">
    <location>
        <begin position="43"/>
        <end position="110"/>
    </location>
</feature>
<dbReference type="VEuPathDB" id="FungiDB:CC1G_12857"/>
<sequence>MDGGNLQNVDDDSGMITGGTIAMEVEEDVPDEVRFVPFQYDIDTEESVQDSNNTEEVWRTFSTQEAEGPPRSPSATTVPAAGAKASGNSTAEPAGIGGVTPEKGKQREAQPDTWAPFADEAAASQWFSSLSENQAAFLIRGYFSDGIVTSGPPHREAFPKHSNFPLAAALKSARQASAQEHGRSGSKEMEEIFKGVVEAMPESVRKEILSDDSELVWNIPSLEGAGMSADLIDAQLNYMSSWLGTLVNHYMHNCEVHERLDDHLRAVKAALVLREHSNTLSDSLKGLCNLYDS</sequence>
<organism evidence="2 3">
    <name type="scientific">Coprinopsis cinerea (strain Okayama-7 / 130 / ATCC MYA-4618 / FGSC 9003)</name>
    <name type="common">Inky cap fungus</name>
    <name type="synonym">Hormographiella aspergillata</name>
    <dbReference type="NCBI Taxonomy" id="240176"/>
    <lineage>
        <taxon>Eukaryota</taxon>
        <taxon>Fungi</taxon>
        <taxon>Dikarya</taxon>
        <taxon>Basidiomycota</taxon>
        <taxon>Agaricomycotina</taxon>
        <taxon>Agaricomycetes</taxon>
        <taxon>Agaricomycetidae</taxon>
        <taxon>Agaricales</taxon>
        <taxon>Agaricineae</taxon>
        <taxon>Psathyrellaceae</taxon>
        <taxon>Coprinopsis</taxon>
    </lineage>
</organism>
<dbReference type="RefSeq" id="XP_001840043.2">
    <property type="nucleotide sequence ID" value="XM_001839991.2"/>
</dbReference>
<protein>
    <submittedName>
        <fullName evidence="2">Uncharacterized protein</fullName>
    </submittedName>
</protein>
<accession>A8PAT0</accession>